<sequence>MKICMLFGDRYHENMRIVPQIGIASYLTHFGHEITWVVPSERAKRVQSSVFNGISVIEIPLQRWPKMFERCKIGYGLRRMNTILKIFRERQYDLVFVRDGTFDALLGLYLKKRYHLPFVYELSNPLEQRRDTYASYLNKKHILPFLRIDEYCRAYLMQNADLVLPTTAWMADDFAEKGVEREKMLPFPNGVKAIQPPLVDKKEIHERYHIREDTTIIYIGAMHRERHLDVLINAFAKISQDEHPCHLLMVGDGNDRDHLETIAEERGIKDNIVFTGQVDQDEIPNLIAAADIGVSCIPPLPFFKLSSPIKLFEYMAMQKPVVANFEIPEQKEALEASKGGVLIPFEVDALAEGLLQILRDPAGARVMGENGHSWVMENRNFEKLAKNLEKVYLSLLVQDSRGMGHPDS</sequence>
<evidence type="ECO:0000259" key="2">
    <source>
        <dbReference type="Pfam" id="PF13579"/>
    </source>
</evidence>
<dbReference type="InterPro" id="IPR001296">
    <property type="entry name" value="Glyco_trans_1"/>
</dbReference>
<dbReference type="PANTHER" id="PTHR12526:SF622">
    <property type="entry name" value="GLYCOSYLTRANSFERASE (GROUP I)"/>
    <property type="match status" value="1"/>
</dbReference>
<name>A0A483CX12_9EURY</name>
<dbReference type="GO" id="GO:0016757">
    <property type="term" value="F:glycosyltransferase activity"/>
    <property type="evidence" value="ECO:0007669"/>
    <property type="project" value="InterPro"/>
</dbReference>
<protein>
    <submittedName>
        <fullName evidence="3">Uncharacterized protein</fullName>
    </submittedName>
</protein>
<dbReference type="AlphaFoldDB" id="A0A483CX12"/>
<dbReference type="Proteomes" id="UP000292580">
    <property type="component" value="Unassembled WGS sequence"/>
</dbReference>
<evidence type="ECO:0000313" key="3">
    <source>
        <dbReference type="EMBL" id="TAJ43577.1"/>
    </source>
</evidence>
<accession>A0A483CX12</accession>
<dbReference type="PANTHER" id="PTHR12526">
    <property type="entry name" value="GLYCOSYLTRANSFERASE"/>
    <property type="match status" value="1"/>
</dbReference>
<gene>
    <name evidence="3" type="ORF">CUJ86_10635</name>
</gene>
<feature type="domain" description="Glycosyl transferase family 1" evidence="1">
    <location>
        <begin position="201"/>
        <end position="373"/>
    </location>
</feature>
<evidence type="ECO:0000259" key="1">
    <source>
        <dbReference type="Pfam" id="PF00534"/>
    </source>
</evidence>
<dbReference type="Gene3D" id="3.40.50.2000">
    <property type="entry name" value="Glycogen Phosphorylase B"/>
    <property type="match status" value="2"/>
</dbReference>
<reference evidence="3 4" key="1">
    <citation type="submission" date="2017-11" db="EMBL/GenBank/DDBJ databases">
        <title>Isolation and Characterization of Methanofollis Species from Methane Seep Offshore SW Taiwan.</title>
        <authorList>
            <person name="Teng N.-H."/>
            <person name="Lai M.-C."/>
            <person name="Chen S.-C."/>
        </authorList>
    </citation>
    <scope>NUCLEOTIDE SEQUENCE [LARGE SCALE GENOMIC DNA]</scope>
    <source>
        <strain evidence="3 4">FWC-SCC2</strain>
    </source>
</reference>
<dbReference type="Pfam" id="PF13579">
    <property type="entry name" value="Glyco_trans_4_4"/>
    <property type="match status" value="1"/>
</dbReference>
<dbReference type="SUPFAM" id="SSF53756">
    <property type="entry name" value="UDP-Glycosyltransferase/glycogen phosphorylase"/>
    <property type="match status" value="1"/>
</dbReference>
<dbReference type="CDD" id="cd03794">
    <property type="entry name" value="GT4_WbuB-like"/>
    <property type="match status" value="1"/>
</dbReference>
<evidence type="ECO:0000313" key="4">
    <source>
        <dbReference type="Proteomes" id="UP000292580"/>
    </source>
</evidence>
<dbReference type="EMBL" id="PGCL01000005">
    <property type="protein sequence ID" value="TAJ43577.1"/>
    <property type="molecule type" value="Genomic_DNA"/>
</dbReference>
<keyword evidence="4" id="KW-1185">Reference proteome</keyword>
<comment type="caution">
    <text evidence="3">The sequence shown here is derived from an EMBL/GenBank/DDBJ whole genome shotgun (WGS) entry which is preliminary data.</text>
</comment>
<proteinExistence type="predicted"/>
<dbReference type="Pfam" id="PF00534">
    <property type="entry name" value="Glycos_transf_1"/>
    <property type="match status" value="1"/>
</dbReference>
<feature type="domain" description="Glycosyltransferase subfamily 4-like N-terminal" evidence="2">
    <location>
        <begin position="23"/>
        <end position="190"/>
    </location>
</feature>
<dbReference type="InterPro" id="IPR028098">
    <property type="entry name" value="Glyco_trans_4-like_N"/>
</dbReference>
<organism evidence="3 4">
    <name type="scientific">Methanofollis fontis</name>
    <dbReference type="NCBI Taxonomy" id="2052832"/>
    <lineage>
        <taxon>Archaea</taxon>
        <taxon>Methanobacteriati</taxon>
        <taxon>Methanobacteriota</taxon>
        <taxon>Stenosarchaea group</taxon>
        <taxon>Methanomicrobia</taxon>
        <taxon>Methanomicrobiales</taxon>
        <taxon>Methanomicrobiaceae</taxon>
        <taxon>Methanofollis</taxon>
    </lineage>
</organism>